<dbReference type="RefSeq" id="WP_134843810.1">
    <property type="nucleotide sequence ID" value="NZ_SGVY01000028.1"/>
</dbReference>
<evidence type="ECO:0000313" key="2">
    <source>
        <dbReference type="EMBL" id="TFH79032.1"/>
    </source>
</evidence>
<keyword evidence="1" id="KW-1133">Transmembrane helix</keyword>
<comment type="caution">
    <text evidence="2">The sequence shown here is derived from an EMBL/GenBank/DDBJ whole genome shotgun (WGS) entry which is preliminary data.</text>
</comment>
<reference evidence="2 3" key="1">
    <citation type="submission" date="2019-02" db="EMBL/GenBank/DDBJ databases">
        <title>Draft Genome Sequence of the Prevotella sp. BCRC 81118, Isolated from Human Feces.</title>
        <authorList>
            <person name="Huang C.-H."/>
        </authorList>
    </citation>
    <scope>NUCLEOTIDE SEQUENCE [LARGE SCALE GENOMIC DNA]</scope>
    <source>
        <strain evidence="2 3">BCRC 81118</strain>
    </source>
</reference>
<keyword evidence="3" id="KW-1185">Reference proteome</keyword>
<accession>A0A4Y8VDR1</accession>
<dbReference type="Proteomes" id="UP000297872">
    <property type="component" value="Unassembled WGS sequence"/>
</dbReference>
<evidence type="ECO:0008006" key="4">
    <source>
        <dbReference type="Google" id="ProtNLM"/>
    </source>
</evidence>
<feature type="transmembrane region" description="Helical" evidence="1">
    <location>
        <begin position="31"/>
        <end position="49"/>
    </location>
</feature>
<sequence>MDYESCRDFLKRLAYVILICVAFHFKLDNFAFMIAFILVVIALLCFSYYKAKQQKADQEMDRIMNAPSGTVSAEVLPLNNNYMEENHKLSTRDLCAEVLRKLNCDVQFDDENEYNMHFSYQGENFSVETWEDGLMITIWDTWWGTVDLDNLDDVSRVRKAINTINVRQGFTLMYSIDEKSQKFAVHTKRQCLLIPQIPQIENYMVAMLTGFFDAQRSFKEEYDRLRLEEEANAKV</sequence>
<proteinExistence type="predicted"/>
<protein>
    <recommendedName>
        <fullName evidence="4">YbjN domain-containing protein</fullName>
    </recommendedName>
</protein>
<name>A0A4Y8VDR1_9BACT</name>
<keyword evidence="1" id="KW-0472">Membrane</keyword>
<dbReference type="EMBL" id="SGVY01000028">
    <property type="protein sequence ID" value="TFH79032.1"/>
    <property type="molecule type" value="Genomic_DNA"/>
</dbReference>
<organism evidence="2 3">
    <name type="scientific">Segatella hominis</name>
    <dbReference type="NCBI Taxonomy" id="2518605"/>
    <lineage>
        <taxon>Bacteria</taxon>
        <taxon>Pseudomonadati</taxon>
        <taxon>Bacteroidota</taxon>
        <taxon>Bacteroidia</taxon>
        <taxon>Bacteroidales</taxon>
        <taxon>Prevotellaceae</taxon>
        <taxon>Segatella</taxon>
    </lineage>
</organism>
<dbReference type="AlphaFoldDB" id="A0A4Y8VDR1"/>
<gene>
    <name evidence="2" type="ORF">EXN75_10685</name>
</gene>
<evidence type="ECO:0000313" key="3">
    <source>
        <dbReference type="Proteomes" id="UP000297872"/>
    </source>
</evidence>
<evidence type="ECO:0000256" key="1">
    <source>
        <dbReference type="SAM" id="Phobius"/>
    </source>
</evidence>
<keyword evidence="1" id="KW-0812">Transmembrane</keyword>
<dbReference type="OrthoDB" id="1082525at2"/>
<dbReference type="GeneID" id="302995744"/>